<dbReference type="InterPro" id="IPR011050">
    <property type="entry name" value="Pectin_lyase_fold/virulence"/>
</dbReference>
<dbReference type="InterPro" id="IPR006626">
    <property type="entry name" value="PbH1"/>
</dbReference>
<name>A0ABS8QFV1_9BACI</name>
<dbReference type="SUPFAM" id="SSF51126">
    <property type="entry name" value="Pectin lyase-like"/>
    <property type="match status" value="1"/>
</dbReference>
<accession>A0ABS8QFV1</accession>
<dbReference type="EMBL" id="JAJODE010000007">
    <property type="protein sequence ID" value="MCD4838080.1"/>
    <property type="molecule type" value="Genomic_DNA"/>
</dbReference>
<dbReference type="SMART" id="SM00710">
    <property type="entry name" value="PbH1"/>
    <property type="match status" value="6"/>
</dbReference>
<feature type="domain" description="Periplasmic copper-binding protein NosD beta helix" evidence="2">
    <location>
        <begin position="153"/>
        <end position="340"/>
    </location>
</feature>
<gene>
    <name evidence="3" type="primary">nosD</name>
    <name evidence="3" type="ORF">LRS37_04190</name>
</gene>
<feature type="signal peptide" evidence="1">
    <location>
        <begin position="1"/>
        <end position="17"/>
    </location>
</feature>
<evidence type="ECO:0000256" key="1">
    <source>
        <dbReference type="SAM" id="SignalP"/>
    </source>
</evidence>
<reference evidence="3 4" key="1">
    <citation type="journal article" date="2023" name="Antonie Van Leeuwenhoek">
        <title>Unveiling the genomic potential of a novel thermostable glycoside hydrolases producing Neobacillus sedimentimangrovi UE25.</title>
        <authorList>
            <person name="Ejaz U."/>
            <person name="Saleem F."/>
            <person name="Rashid R."/>
            <person name="Hasan K.A."/>
            <person name="Syed M.N."/>
            <person name="Sohail M."/>
        </authorList>
    </citation>
    <scope>NUCLEOTIDE SEQUENCE [LARGE SCALE GENOMIC DNA]</scope>
    <source>
        <strain evidence="3 4">UE25</strain>
    </source>
</reference>
<dbReference type="InterPro" id="IPR026464">
    <property type="entry name" value="NosD_copper_fam"/>
</dbReference>
<dbReference type="Gene3D" id="2.160.20.10">
    <property type="entry name" value="Single-stranded right-handed beta-helix, Pectin lyase-like"/>
    <property type="match status" value="1"/>
</dbReference>
<protein>
    <submittedName>
        <fullName evidence="3">Nitrous oxide reductase family maturation protein NosD</fullName>
    </submittedName>
</protein>
<evidence type="ECO:0000259" key="2">
    <source>
        <dbReference type="Pfam" id="PF05048"/>
    </source>
</evidence>
<sequence length="447" mass="50972">MKKISLLLIFFSLILMSNPEEYVASNHLQSLIDSMKEGAVLKLGNKTYEGNIVINKRLTIIGSKHTVIKGDGTGNVISIKAPGVRLRHLTVIHGGKNRNTAEEYAAIKIYTDHNVIEHVKIRDSYHGIYLSQAHNNTIQYNDIKGMGKGEIAAQGNGLHIYYANNNLLAHNKIEGTRDGMFFDYANRNKSYDNHIRHTRYGLHYMYSDENIFKRNIFTMNQGGAAIMNSNRLKLKDNQFLINYGNQSFGLLLLQANENNIENNMFYMNQRGMYIDQSTKNIIKNNKIIENEIGIELWSSSNEQIFTSNRIYENTIPAAVIGGKGESNSWSKDGKGNDWGTFFPLTDLDQNGIGDFPITYYSSLHHLLEKQELTNLFLKSPAITIYEKINAALNDNEVMFKDPHPLVQTKRNHSFILVAVLNLLAVILIKERYPYALHLERMEGKHKR</sequence>
<organism evidence="3 4">
    <name type="scientific">Neobacillus sedimentimangrovi</name>
    <dbReference type="NCBI Taxonomy" id="2699460"/>
    <lineage>
        <taxon>Bacteria</taxon>
        <taxon>Bacillati</taxon>
        <taxon>Bacillota</taxon>
        <taxon>Bacilli</taxon>
        <taxon>Bacillales</taxon>
        <taxon>Bacillaceae</taxon>
        <taxon>Neobacillus</taxon>
    </lineage>
</organism>
<comment type="caution">
    <text evidence="3">The sequence shown here is derived from an EMBL/GenBank/DDBJ whole genome shotgun (WGS) entry which is preliminary data.</text>
</comment>
<dbReference type="Proteomes" id="UP001162836">
    <property type="component" value="Unassembled WGS sequence"/>
</dbReference>
<dbReference type="NCBIfam" id="TIGR03804">
    <property type="entry name" value="para_beta_helix"/>
    <property type="match status" value="2"/>
</dbReference>
<feature type="chain" id="PRO_5047370520" evidence="1">
    <location>
        <begin position="18"/>
        <end position="447"/>
    </location>
</feature>
<proteinExistence type="predicted"/>
<evidence type="ECO:0000313" key="3">
    <source>
        <dbReference type="EMBL" id="MCD4838080.1"/>
    </source>
</evidence>
<dbReference type="RefSeq" id="WP_163183135.1">
    <property type="nucleotide sequence ID" value="NZ_JAAFZF010000008.1"/>
</dbReference>
<dbReference type="Pfam" id="PF05048">
    <property type="entry name" value="NosD"/>
    <property type="match status" value="1"/>
</dbReference>
<dbReference type="InterPro" id="IPR007742">
    <property type="entry name" value="NosD_dom"/>
</dbReference>
<keyword evidence="1" id="KW-0732">Signal</keyword>
<dbReference type="InterPro" id="IPR012334">
    <property type="entry name" value="Pectin_lyas_fold"/>
</dbReference>
<dbReference type="NCBIfam" id="TIGR04247">
    <property type="entry name" value="NosD_copper_fam"/>
    <property type="match status" value="1"/>
</dbReference>
<evidence type="ECO:0000313" key="4">
    <source>
        <dbReference type="Proteomes" id="UP001162836"/>
    </source>
</evidence>
<keyword evidence="4" id="KW-1185">Reference proteome</keyword>
<dbReference type="InterPro" id="IPR022441">
    <property type="entry name" value="Para_beta_helix_rpt-2"/>
</dbReference>